<dbReference type="GO" id="GO:0003964">
    <property type="term" value="F:RNA-directed DNA polymerase activity"/>
    <property type="evidence" value="ECO:0007669"/>
    <property type="project" value="UniProtKB-KW"/>
</dbReference>
<dbReference type="EMBL" id="JAMFTS010000002">
    <property type="protein sequence ID" value="KAJ4792391.1"/>
    <property type="molecule type" value="Genomic_DNA"/>
</dbReference>
<feature type="domain" description="Reverse transcriptase zinc-binding" evidence="2">
    <location>
        <begin position="304"/>
        <end position="393"/>
    </location>
</feature>
<reference evidence="3" key="1">
    <citation type="submission" date="2022-08" db="EMBL/GenBank/DDBJ databases">
        <authorList>
            <person name="Marques A."/>
        </authorList>
    </citation>
    <scope>NUCLEOTIDE SEQUENCE</scope>
    <source>
        <strain evidence="3">RhyPub2mFocal</strain>
        <tissue evidence="3">Leaves</tissue>
    </source>
</reference>
<evidence type="ECO:0000313" key="3">
    <source>
        <dbReference type="EMBL" id="KAJ4792391.1"/>
    </source>
</evidence>
<dbReference type="Pfam" id="PF13966">
    <property type="entry name" value="zf-RVT"/>
    <property type="match status" value="1"/>
</dbReference>
<keyword evidence="4" id="KW-1185">Reference proteome</keyword>
<dbReference type="Proteomes" id="UP001140206">
    <property type="component" value="Chromosome 2"/>
</dbReference>
<dbReference type="SUPFAM" id="SSF53098">
    <property type="entry name" value="Ribonuclease H-like"/>
    <property type="match status" value="1"/>
</dbReference>
<keyword evidence="3" id="KW-0695">RNA-directed DNA polymerase</keyword>
<comment type="caution">
    <text evidence="3">The sequence shown here is derived from an EMBL/GenBank/DDBJ whole genome shotgun (WGS) entry which is preliminary data.</text>
</comment>
<protein>
    <submittedName>
        <fullName evidence="3">RNA-directed DNA polymerase (Reverse transcriptase)-related family protein</fullName>
    </submittedName>
</protein>
<keyword evidence="3" id="KW-0548">Nucleotidyltransferase</keyword>
<dbReference type="InterPro" id="IPR002156">
    <property type="entry name" value="RNaseH_domain"/>
</dbReference>
<dbReference type="Pfam" id="PF13456">
    <property type="entry name" value="RVT_3"/>
    <property type="match status" value="1"/>
</dbReference>
<sequence>MSGQMIGVDKSRIWFSKRATTDSRTFCMRTLQATQGEERHVYLGVPILASKCSHFDYLLEKVDAKLSVWKAKLLSPTAKVVLIKSVVEPMLLYTMGAGPVPGSIFQRINTKIRGFFWNSGAKHKMRLVAWEKITAPKNCGGLGLRDATTLGQAMIMKILWKLAAREYDEALWVRVLKAKYLSRSTLWLASTPSRCFRLWRALLDCRDLLQPHVKWIIGDGKTCSLIGDPWHHFWLRFSHQSSAIRTLTVADCIDQNTGQWNSNLLISAVGFHGALFIACVYQQPPLHHGRSDRLIFTPSNSGRFSFKGACNLLQHNTPHLSDHSDIWKVVWRCPGILPRIRLFLWKLLHDDVPVKSVFARMMRVQPPPCELCGLDQDSALHALFLCPIAEQSWLTSAIGLRVNALPADINQLVAWLSKQLTHQDFMRFANHLWAFWKARCKEVYEGKKIMVQQVSCMANSYTFLANLGDPPRRSVSTIREEDDNYRSVVEGLYCRMDGSYQCQGNSGWAYTLYNGSVLVEYGLGSGTADSPLHAEALAMHASLRAALAAGWSAAIFQTDCQVLANVINGFMSPETVDWTAYITILGLIATFKQYGDFLCCYVPRGELQLEHSLANHARIFDVSMTGYSFPSFPQI</sequence>
<keyword evidence="3" id="KW-0808">Transferase</keyword>
<feature type="domain" description="RNase H type-1" evidence="1">
    <location>
        <begin position="497"/>
        <end position="616"/>
    </location>
</feature>
<evidence type="ECO:0000259" key="1">
    <source>
        <dbReference type="Pfam" id="PF13456"/>
    </source>
</evidence>
<name>A0AAV8FMU3_9POAL</name>
<organism evidence="3 4">
    <name type="scientific">Rhynchospora pubera</name>
    <dbReference type="NCBI Taxonomy" id="906938"/>
    <lineage>
        <taxon>Eukaryota</taxon>
        <taxon>Viridiplantae</taxon>
        <taxon>Streptophyta</taxon>
        <taxon>Embryophyta</taxon>
        <taxon>Tracheophyta</taxon>
        <taxon>Spermatophyta</taxon>
        <taxon>Magnoliopsida</taxon>
        <taxon>Liliopsida</taxon>
        <taxon>Poales</taxon>
        <taxon>Cyperaceae</taxon>
        <taxon>Cyperoideae</taxon>
        <taxon>Rhynchosporeae</taxon>
        <taxon>Rhynchospora</taxon>
    </lineage>
</organism>
<dbReference type="InterPro" id="IPR012337">
    <property type="entry name" value="RNaseH-like_sf"/>
</dbReference>
<dbReference type="PANTHER" id="PTHR33116">
    <property type="entry name" value="REVERSE TRANSCRIPTASE ZINC-BINDING DOMAIN-CONTAINING PROTEIN-RELATED-RELATED"/>
    <property type="match status" value="1"/>
</dbReference>
<dbReference type="InterPro" id="IPR026960">
    <property type="entry name" value="RVT-Znf"/>
</dbReference>
<dbReference type="AlphaFoldDB" id="A0AAV8FMU3"/>
<dbReference type="InterPro" id="IPR036397">
    <property type="entry name" value="RNaseH_sf"/>
</dbReference>
<dbReference type="GO" id="GO:0003676">
    <property type="term" value="F:nucleic acid binding"/>
    <property type="evidence" value="ECO:0007669"/>
    <property type="project" value="InterPro"/>
</dbReference>
<dbReference type="PANTHER" id="PTHR33116:SF78">
    <property type="entry name" value="OS12G0587133 PROTEIN"/>
    <property type="match status" value="1"/>
</dbReference>
<evidence type="ECO:0000313" key="4">
    <source>
        <dbReference type="Proteomes" id="UP001140206"/>
    </source>
</evidence>
<dbReference type="Gene3D" id="3.30.420.10">
    <property type="entry name" value="Ribonuclease H-like superfamily/Ribonuclease H"/>
    <property type="match status" value="1"/>
</dbReference>
<dbReference type="GO" id="GO:0004523">
    <property type="term" value="F:RNA-DNA hybrid ribonuclease activity"/>
    <property type="evidence" value="ECO:0007669"/>
    <property type="project" value="InterPro"/>
</dbReference>
<gene>
    <name evidence="3" type="ORF">LUZ62_043637</name>
</gene>
<evidence type="ECO:0000259" key="2">
    <source>
        <dbReference type="Pfam" id="PF13966"/>
    </source>
</evidence>
<proteinExistence type="predicted"/>
<accession>A0AAV8FMU3</accession>